<proteinExistence type="predicted"/>
<dbReference type="AlphaFoldDB" id="A9DAX4"/>
<dbReference type="EMBL" id="ABIC01000018">
    <property type="protein sequence ID" value="EDQ00659.1"/>
    <property type="molecule type" value="Genomic_DNA"/>
</dbReference>
<name>A9DAX4_9GAMM</name>
<protein>
    <submittedName>
        <fullName evidence="3">Transposase OrfAB, subunit B</fullName>
    </submittedName>
</protein>
<accession>A9DAX4</accession>
<dbReference type="PANTHER" id="PTHR46889">
    <property type="entry name" value="TRANSPOSASE INSF FOR INSERTION SEQUENCE IS3B-RELATED"/>
    <property type="match status" value="1"/>
</dbReference>
<dbReference type="InterPro" id="IPR025948">
    <property type="entry name" value="HTH-like_dom"/>
</dbReference>
<dbReference type="Proteomes" id="UP000005839">
    <property type="component" value="Unassembled WGS sequence"/>
</dbReference>
<evidence type="ECO:0000313" key="4">
    <source>
        <dbReference type="Proteomes" id="UP000005839"/>
    </source>
</evidence>
<feature type="non-terminal residue" evidence="3">
    <location>
        <position position="103"/>
    </location>
</feature>
<comment type="caution">
    <text evidence="3">The sequence shown here is derived from an EMBL/GenBank/DDBJ whole genome shotgun (WGS) entry which is preliminary data.</text>
</comment>
<evidence type="ECO:0000259" key="2">
    <source>
        <dbReference type="Pfam" id="PF13276"/>
    </source>
</evidence>
<dbReference type="RefSeq" id="WP_005499737.1">
    <property type="nucleotide sequence ID" value="NZ_ABIC01000018.1"/>
</dbReference>
<gene>
    <name evidence="3" type="ORF">KT99_03899</name>
</gene>
<evidence type="ECO:0000313" key="3">
    <source>
        <dbReference type="EMBL" id="EDQ00659.1"/>
    </source>
</evidence>
<dbReference type="STRING" id="314608.KT99_03899"/>
<feature type="compositionally biased region" description="Basic and acidic residues" evidence="1">
    <location>
        <begin position="91"/>
        <end position="103"/>
    </location>
</feature>
<dbReference type="PANTHER" id="PTHR46889:SF4">
    <property type="entry name" value="TRANSPOSASE INSO FOR INSERTION SEQUENCE ELEMENT IS911B-RELATED"/>
    <property type="match status" value="1"/>
</dbReference>
<evidence type="ECO:0000256" key="1">
    <source>
        <dbReference type="SAM" id="MobiDB-lite"/>
    </source>
</evidence>
<sequence>MVSLCDIFTLERSRYYYWLNVKDKPIDLDKARQLDMVKEFHQDPRGSAGARAIAAKLTKKGEKVGRYKAASLMKDAGVESRQPGQHKYKAAPKEHVDIPNHLS</sequence>
<feature type="region of interest" description="Disordered" evidence="1">
    <location>
        <begin position="75"/>
        <end position="103"/>
    </location>
</feature>
<feature type="domain" description="HTH-like" evidence="2">
    <location>
        <begin position="32"/>
        <end position="85"/>
    </location>
</feature>
<dbReference type="InterPro" id="IPR050900">
    <property type="entry name" value="Transposase_IS3/IS150/IS904"/>
</dbReference>
<reference evidence="3 4" key="1">
    <citation type="submission" date="2007-10" db="EMBL/GenBank/DDBJ databases">
        <authorList>
            <person name="Yayanos A."/>
            <person name="Ferriera S."/>
            <person name="Johnson J."/>
            <person name="Kravitz S."/>
            <person name="Halpern A."/>
            <person name="Remington K."/>
            <person name="Beeson K."/>
            <person name="Tran B."/>
            <person name="Rogers Y.-H."/>
            <person name="Friedman R."/>
            <person name="Venter J.C."/>
        </authorList>
    </citation>
    <scope>NUCLEOTIDE SEQUENCE [LARGE SCALE GENOMIC DNA]</scope>
    <source>
        <strain evidence="3 4">KT99</strain>
    </source>
</reference>
<dbReference type="Pfam" id="PF13276">
    <property type="entry name" value="HTH_21"/>
    <property type="match status" value="1"/>
</dbReference>
<organism evidence="3 4">
    <name type="scientific">Shewanella benthica KT99</name>
    <dbReference type="NCBI Taxonomy" id="314608"/>
    <lineage>
        <taxon>Bacteria</taxon>
        <taxon>Pseudomonadati</taxon>
        <taxon>Pseudomonadota</taxon>
        <taxon>Gammaproteobacteria</taxon>
        <taxon>Alteromonadales</taxon>
        <taxon>Shewanellaceae</taxon>
        <taxon>Shewanella</taxon>
    </lineage>
</organism>
<keyword evidence="4" id="KW-1185">Reference proteome</keyword>